<feature type="chain" id="PRO_5003654057" evidence="2">
    <location>
        <begin position="17"/>
        <end position="228"/>
    </location>
</feature>
<keyword evidence="2" id="KW-0732">Signal</keyword>
<dbReference type="Proteomes" id="UP000009145">
    <property type="component" value="Chromosome"/>
</dbReference>
<dbReference type="EMBL" id="CP003380">
    <property type="protein sequence ID" value="AFJ03584.1"/>
    <property type="molecule type" value="Genomic_DNA"/>
</dbReference>
<dbReference type="eggNOG" id="COG0741">
    <property type="taxonomic scope" value="Bacteria"/>
</dbReference>
<dbReference type="OrthoDB" id="92254at2"/>
<dbReference type="HOGENOM" id="CLU_065765_1_2_6"/>
<sequence precursor="true">MSALITILFALSPSFAAEIRQSQSADGIIEFSNQNIPEGNAATSHRQTIIYKTLNNQGDGVIFSDQKPLSGEFEVLRYDCFACNPDSSIDWHTIALNTRDYHNEISQLSAKHNVDPALVRAVIHAESAFRVDARSAKGAQGLMQLMPGTAKDMGVKNAFNAKENIEGGIKYLALMLSTFDQNTRLATAAYNAGPGAVKRYKGIPPYEETEVYVERVAILHQRYRNSAR</sequence>
<dbReference type="AlphaFoldDB" id="I1YKZ1"/>
<dbReference type="PANTHER" id="PTHR37423">
    <property type="entry name" value="SOLUBLE LYTIC MUREIN TRANSGLYCOSYLASE-RELATED"/>
    <property type="match status" value="1"/>
</dbReference>
<dbReference type="SUPFAM" id="SSF53955">
    <property type="entry name" value="Lysozyme-like"/>
    <property type="match status" value="1"/>
</dbReference>
<proteinExistence type="inferred from homology"/>
<feature type="signal peptide" evidence="2">
    <location>
        <begin position="1"/>
        <end position="16"/>
    </location>
</feature>
<dbReference type="CDD" id="cd00254">
    <property type="entry name" value="LT-like"/>
    <property type="match status" value="1"/>
</dbReference>
<evidence type="ECO:0000313" key="4">
    <source>
        <dbReference type="EMBL" id="AFJ03584.1"/>
    </source>
</evidence>
<gene>
    <name evidence="4" type="ordered locus">Q7C_2459</name>
</gene>
<dbReference type="PANTHER" id="PTHR37423:SF2">
    <property type="entry name" value="MEMBRANE-BOUND LYTIC MUREIN TRANSGLYCOSYLASE C"/>
    <property type="match status" value="1"/>
</dbReference>
<name>I1YKZ1_METFJ</name>
<dbReference type="Pfam" id="PF01464">
    <property type="entry name" value="SLT"/>
    <property type="match status" value="1"/>
</dbReference>
<dbReference type="RefSeq" id="WP_014705002.1">
    <property type="nucleotide sequence ID" value="NC_017856.1"/>
</dbReference>
<dbReference type="STRING" id="754477.Q7C_2459"/>
<feature type="domain" description="Transglycosylase SLT" evidence="3">
    <location>
        <begin position="106"/>
        <end position="205"/>
    </location>
</feature>
<dbReference type="PATRIC" id="fig|754477.3.peg.2417"/>
<evidence type="ECO:0000313" key="5">
    <source>
        <dbReference type="Proteomes" id="UP000009145"/>
    </source>
</evidence>
<dbReference type="Gene3D" id="1.10.530.10">
    <property type="match status" value="1"/>
</dbReference>
<dbReference type="InterPro" id="IPR023346">
    <property type="entry name" value="Lysozyme-like_dom_sf"/>
</dbReference>
<comment type="similarity">
    <text evidence="1">Belongs to the transglycosylase Slt family.</text>
</comment>
<protein>
    <submittedName>
        <fullName evidence="4">Lytic transglycosylase</fullName>
    </submittedName>
</protein>
<accession>I1YKZ1</accession>
<keyword evidence="5" id="KW-1185">Reference proteome</keyword>
<evidence type="ECO:0000259" key="3">
    <source>
        <dbReference type="Pfam" id="PF01464"/>
    </source>
</evidence>
<organism evidence="4 5">
    <name type="scientific">Methylophaga frappieri (strain ATCC BAA-2434 / DSM 25690 / JAM7)</name>
    <dbReference type="NCBI Taxonomy" id="754477"/>
    <lineage>
        <taxon>Bacteria</taxon>
        <taxon>Pseudomonadati</taxon>
        <taxon>Pseudomonadota</taxon>
        <taxon>Gammaproteobacteria</taxon>
        <taxon>Thiotrichales</taxon>
        <taxon>Piscirickettsiaceae</taxon>
        <taxon>Methylophaga</taxon>
    </lineage>
</organism>
<dbReference type="InterPro" id="IPR008258">
    <property type="entry name" value="Transglycosylase_SLT_dom_1"/>
</dbReference>
<evidence type="ECO:0000256" key="2">
    <source>
        <dbReference type="SAM" id="SignalP"/>
    </source>
</evidence>
<dbReference type="KEGG" id="mec:Q7C_2459"/>
<evidence type="ECO:0000256" key="1">
    <source>
        <dbReference type="ARBA" id="ARBA00007734"/>
    </source>
</evidence>
<reference evidence="4 5" key="1">
    <citation type="journal article" date="2012" name="J. Bacteriol.">
        <title>Complete genome sequences of Methylophaga sp. strain JAM1 and Methylophaga sp. strain JAM7.</title>
        <authorList>
            <person name="Villeneuve C."/>
            <person name="Martineau C."/>
            <person name="Mauffrey F."/>
            <person name="Villemur R."/>
        </authorList>
    </citation>
    <scope>NUCLEOTIDE SEQUENCE [LARGE SCALE GENOMIC DNA]</scope>
    <source>
        <strain evidence="4 5">JAM7</strain>
    </source>
</reference>